<keyword evidence="3" id="KW-1185">Reference proteome</keyword>
<name>A0A9Q1B1J4_9SAUR</name>
<dbReference type="EMBL" id="JAPFRF010000007">
    <property type="protein sequence ID" value="KAJ7327126.1"/>
    <property type="molecule type" value="Genomic_DNA"/>
</dbReference>
<protein>
    <submittedName>
        <fullName evidence="2">Uncharacterized protein</fullName>
    </submittedName>
</protein>
<gene>
    <name evidence="2" type="ORF">JRQ81_016885</name>
</gene>
<comment type="caution">
    <text evidence="2">The sequence shown here is derived from an EMBL/GenBank/DDBJ whole genome shotgun (WGS) entry which is preliminary data.</text>
</comment>
<proteinExistence type="predicted"/>
<dbReference type="OrthoDB" id="5911912at2759"/>
<dbReference type="AlphaFoldDB" id="A0A9Q1B1J4"/>
<organism evidence="2 3">
    <name type="scientific">Phrynocephalus forsythii</name>
    <dbReference type="NCBI Taxonomy" id="171643"/>
    <lineage>
        <taxon>Eukaryota</taxon>
        <taxon>Metazoa</taxon>
        <taxon>Chordata</taxon>
        <taxon>Craniata</taxon>
        <taxon>Vertebrata</taxon>
        <taxon>Euteleostomi</taxon>
        <taxon>Lepidosauria</taxon>
        <taxon>Squamata</taxon>
        <taxon>Bifurcata</taxon>
        <taxon>Unidentata</taxon>
        <taxon>Episquamata</taxon>
        <taxon>Toxicofera</taxon>
        <taxon>Iguania</taxon>
        <taxon>Acrodonta</taxon>
        <taxon>Agamidae</taxon>
        <taxon>Agaminae</taxon>
        <taxon>Phrynocephalus</taxon>
    </lineage>
</organism>
<sequence>MQSISADLTNKLKMKHLHSVATQTCEIQMYDVSEQPTFLSPAQRAETNSASFLITDPVVSSTKLSGPILSTTSLKREIFFNNPLETLPKCAPHPPAAVHILSNNSQIAVVSKTSSYTRSSRIITGSPEMNTLGAAKLGFNEDGSIRNRPMINTVATQTSEPLMFPFVPMECSLTDQSASVPSFTGRELSLEKPLGSCLTLAPIPLTSHPKLASSQVKTNAAAAVSAAVALWYRLSEPTTYRSLLDALLITPIIKPLPPESRPSRKSTNTLDMQSNWQYDPLEPAQYTAASLRSAPENSENGADKPVSANATSVSTIKPTGQYAVKNSGWQSSNQPEVFSIIFASQGVHSELSQQEPGMM</sequence>
<evidence type="ECO:0000313" key="2">
    <source>
        <dbReference type="EMBL" id="KAJ7327126.1"/>
    </source>
</evidence>
<feature type="region of interest" description="Disordered" evidence="1">
    <location>
        <begin position="288"/>
        <end position="312"/>
    </location>
</feature>
<accession>A0A9Q1B1J4</accession>
<evidence type="ECO:0000256" key="1">
    <source>
        <dbReference type="SAM" id="MobiDB-lite"/>
    </source>
</evidence>
<reference evidence="2" key="1">
    <citation type="journal article" date="2023" name="DNA Res.">
        <title>Chromosome-level genome assembly of Phrynocephalus forsythii using third-generation DNA sequencing and Hi-C analysis.</title>
        <authorList>
            <person name="Qi Y."/>
            <person name="Zhao W."/>
            <person name="Zhao Y."/>
            <person name="Niu C."/>
            <person name="Cao S."/>
            <person name="Zhang Y."/>
        </authorList>
    </citation>
    <scope>NUCLEOTIDE SEQUENCE</scope>
    <source>
        <tissue evidence="2">Muscle</tissue>
    </source>
</reference>
<evidence type="ECO:0000313" key="3">
    <source>
        <dbReference type="Proteomes" id="UP001142489"/>
    </source>
</evidence>
<feature type="compositionally biased region" description="Polar residues" evidence="1">
    <location>
        <begin position="288"/>
        <end position="300"/>
    </location>
</feature>
<dbReference type="Proteomes" id="UP001142489">
    <property type="component" value="Unassembled WGS sequence"/>
</dbReference>